<evidence type="ECO:0000313" key="2">
    <source>
        <dbReference type="EMBL" id="CCG02448.1"/>
    </source>
</evidence>
<reference evidence="3 4" key="1">
    <citation type="journal article" date="2012" name="J. Bacteriol.">
        <title>Genome Sequence of Blastococcus saxobsidens DD2, a Stone-Inhabiting Bacterium.</title>
        <authorList>
            <person name="Chouaia B."/>
            <person name="Crotti E."/>
            <person name="Brusetti L."/>
            <person name="Daffonchio D."/>
            <person name="Essoussi I."/>
            <person name="Nouioui I."/>
            <person name="Sbissi I."/>
            <person name="Ghodhbane-Gtari F."/>
            <person name="Gtari M."/>
            <person name="Vacherie B."/>
            <person name="Barbe V."/>
            <person name="Medigue C."/>
            <person name="Gury J."/>
            <person name="Pujic P."/>
            <person name="Normand P."/>
        </authorList>
    </citation>
    <scope>NUCLEOTIDE SEQUENCE [LARGE SCALE GENOMIC DNA]</scope>
    <source>
        <strain evidence="3 4">DD2</strain>
    </source>
</reference>
<dbReference type="HOGENOM" id="CLU_693830_0_0_11"/>
<name>H6RPZ3_BLASD</name>
<gene>
    <name evidence="2" type="ordered locus">BLASA_1519</name>
    <name evidence="3" type="ordered locus">BLASA_1844</name>
</gene>
<feature type="domain" description="TniQ" evidence="1">
    <location>
        <begin position="7"/>
        <end position="119"/>
    </location>
</feature>
<dbReference type="EMBL" id="FO117623">
    <property type="protein sequence ID" value="CCG02448.1"/>
    <property type="molecule type" value="Genomic_DNA"/>
</dbReference>
<dbReference type="Proteomes" id="UP000007517">
    <property type="component" value="Chromosome"/>
</dbReference>
<dbReference type="STRING" id="1146883.BLASA_1519"/>
<dbReference type="KEGG" id="bsd:BLASA_1844"/>
<accession>H6RPZ3</accession>
<dbReference type="OrthoDB" id="4966783at2"/>
<dbReference type="EMBL" id="FO117623">
    <property type="protein sequence ID" value="CCG02762.1"/>
    <property type="molecule type" value="Genomic_DNA"/>
</dbReference>
<organism evidence="3 4">
    <name type="scientific">Blastococcus saxobsidens (strain DD2)</name>
    <dbReference type="NCBI Taxonomy" id="1146883"/>
    <lineage>
        <taxon>Bacteria</taxon>
        <taxon>Bacillati</taxon>
        <taxon>Actinomycetota</taxon>
        <taxon>Actinomycetes</taxon>
        <taxon>Geodermatophilales</taxon>
        <taxon>Geodermatophilaceae</taxon>
        <taxon>Blastococcus</taxon>
    </lineage>
</organism>
<reference evidence="3" key="3">
    <citation type="submission" date="2012-02" db="EMBL/GenBank/DDBJ databases">
        <authorList>
            <person name="Genoscope - CEA"/>
        </authorList>
    </citation>
    <scope>NUCLEOTIDE SEQUENCE</scope>
    <source>
        <strain evidence="3">DD2</strain>
    </source>
</reference>
<dbReference type="AlphaFoldDB" id="H6RPZ3"/>
<proteinExistence type="predicted"/>
<reference evidence="4" key="2">
    <citation type="submission" date="2012-02" db="EMBL/GenBank/DDBJ databases">
        <title>Complete genome sequence of Blastococcus saxobsidens strain DD2.</title>
        <authorList>
            <person name="Genoscope."/>
        </authorList>
    </citation>
    <scope>NUCLEOTIDE SEQUENCE [LARGE SCALE GENOMIC DNA]</scope>
    <source>
        <strain evidence="4">DD2</strain>
    </source>
</reference>
<evidence type="ECO:0000313" key="4">
    <source>
        <dbReference type="Proteomes" id="UP000007517"/>
    </source>
</evidence>
<dbReference type="KEGG" id="bsd:BLASA_1519"/>
<keyword evidence="4" id="KW-1185">Reference proteome</keyword>
<evidence type="ECO:0000313" key="3">
    <source>
        <dbReference type="EMBL" id="CCG02762.1"/>
    </source>
</evidence>
<dbReference type="Pfam" id="PF06527">
    <property type="entry name" value="TniQ"/>
    <property type="match status" value="1"/>
</dbReference>
<dbReference type="eggNOG" id="ENOG503244C">
    <property type="taxonomic scope" value="Bacteria"/>
</dbReference>
<protein>
    <recommendedName>
        <fullName evidence="1">TniQ domain-containing protein</fullName>
    </recommendedName>
</protein>
<dbReference type="InterPro" id="IPR009492">
    <property type="entry name" value="TniQ"/>
</dbReference>
<dbReference type="RefSeq" id="WP_014375342.1">
    <property type="nucleotide sequence ID" value="NC_016943.1"/>
</dbReference>
<evidence type="ECO:0000259" key="1">
    <source>
        <dbReference type="Pfam" id="PF06527"/>
    </source>
</evidence>
<sequence length="397" mass="43926">MPPLRLPIPVPPARHETLASYLARLANLHGMAPRELWEPISTPRPGSARRDALADRLAALTGRPTSHLAGALPELRDPPPDWAAWRHQPQPGCPRCDARHGGGAVARLLPHHRYVCTRHRYWIGPPDAGQPATALGDNLDDDLDDVVCAQRRHLRLLRRHGPAATFDAVLTGFLICGHLWADRPDADTVSWQLRWEGRTKLLIPVGAEAVTFSASRLFAAVYPEAVTLAAVLASPAWRRLASGSPEQQRRFRTEIGRLLAHPGYQPPDGGDAIAHWMKYDSHRPPSRPEKLFPDTREYGALRPAGASAQSQARTDRSAYWFGINRRGGSTLLHHRHIRPVLIRDWSPRMDGITATIFASSTTIDLHRKPESRLDIADSTLPTEDASGRLVTESATLT</sequence>